<dbReference type="Proteomes" id="UP000460435">
    <property type="component" value="Unassembled WGS sequence"/>
</dbReference>
<dbReference type="RefSeq" id="WP_162449680.1">
    <property type="nucleotide sequence ID" value="NZ_WLZY01000002.1"/>
</dbReference>
<keyword evidence="2" id="KW-1185">Reference proteome</keyword>
<reference evidence="1 2" key="1">
    <citation type="submission" date="2019-11" db="EMBL/GenBank/DDBJ databases">
        <authorList>
            <person name="Li X.-J."/>
            <person name="Feng X.-M."/>
        </authorList>
    </citation>
    <scope>NUCLEOTIDE SEQUENCE [LARGE SCALE GENOMIC DNA]</scope>
    <source>
        <strain evidence="1 2">XMNu-373</strain>
    </source>
</reference>
<dbReference type="AlphaFoldDB" id="A0A7K3M164"/>
<accession>A0A7K3M164</accession>
<protein>
    <submittedName>
        <fullName evidence="1">Uncharacterized protein</fullName>
    </submittedName>
</protein>
<name>A0A7K3M164_9ACTN</name>
<evidence type="ECO:0000313" key="2">
    <source>
        <dbReference type="Proteomes" id="UP000460435"/>
    </source>
</evidence>
<proteinExistence type="predicted"/>
<comment type="caution">
    <text evidence="1">The sequence shown here is derived from an EMBL/GenBank/DDBJ whole genome shotgun (WGS) entry which is preliminary data.</text>
</comment>
<organism evidence="1 2">
    <name type="scientific">Phytoactinopolyspora mesophila</name>
    <dbReference type="NCBI Taxonomy" id="2650750"/>
    <lineage>
        <taxon>Bacteria</taxon>
        <taxon>Bacillati</taxon>
        <taxon>Actinomycetota</taxon>
        <taxon>Actinomycetes</taxon>
        <taxon>Jiangellales</taxon>
        <taxon>Jiangellaceae</taxon>
        <taxon>Phytoactinopolyspora</taxon>
    </lineage>
</organism>
<gene>
    <name evidence="1" type="ORF">F7O44_07895</name>
</gene>
<sequence>MSSDPRELGRWIGETVYGIDYREVREAYVDALWSVSIGADADDPDTAWAAFAQDPALAGIVELIPEPDVWERLAAHEQWAAFDVREPIGAEEVELDAALTRAGVITTMVLVNGTQTMHYTGDDGSAQTHIIRPSLEMLIGCAAEWNGCRLLRVLDRQP</sequence>
<evidence type="ECO:0000313" key="1">
    <source>
        <dbReference type="EMBL" id="NDL56990.1"/>
    </source>
</evidence>
<dbReference type="EMBL" id="WLZY01000002">
    <property type="protein sequence ID" value="NDL56990.1"/>
    <property type="molecule type" value="Genomic_DNA"/>
</dbReference>